<keyword evidence="1" id="KW-0228">DNA excision</keyword>
<comment type="similarity">
    <text evidence="1">Belongs to the XPG/RAD2 endonuclease family. EXO1 subfamily.</text>
</comment>
<comment type="caution">
    <text evidence="2">The sequence shown here is derived from an EMBL/GenBank/DDBJ whole genome shotgun (WGS) entry which is preliminary data.</text>
</comment>
<comment type="subcellular location">
    <subcellularLocation>
        <location evidence="1">Nucleus</location>
    </subcellularLocation>
</comment>
<gene>
    <name evidence="2" type="ORF">PACLA_8A015608</name>
</gene>
<keyword evidence="1" id="KW-0539">Nucleus</keyword>
<dbReference type="GO" id="GO:0006281">
    <property type="term" value="P:DNA repair"/>
    <property type="evidence" value="ECO:0007669"/>
    <property type="project" value="UniProtKB-UniRule"/>
</dbReference>
<evidence type="ECO:0000313" key="3">
    <source>
        <dbReference type="Proteomes" id="UP001152795"/>
    </source>
</evidence>
<dbReference type="GO" id="GO:0046872">
    <property type="term" value="F:metal ion binding"/>
    <property type="evidence" value="ECO:0007669"/>
    <property type="project" value="UniProtKB-UniRule"/>
</dbReference>
<reference evidence="2" key="1">
    <citation type="submission" date="2020-04" db="EMBL/GenBank/DDBJ databases">
        <authorList>
            <person name="Alioto T."/>
            <person name="Alioto T."/>
            <person name="Gomez Garrido J."/>
        </authorList>
    </citation>
    <scope>NUCLEOTIDE SEQUENCE</scope>
    <source>
        <strain evidence="2">A484AB</strain>
    </source>
</reference>
<dbReference type="SUPFAM" id="SSF88723">
    <property type="entry name" value="PIN domain-like"/>
    <property type="match status" value="1"/>
</dbReference>
<dbReference type="PANTHER" id="PTHR11081">
    <property type="entry name" value="FLAP ENDONUCLEASE FAMILY MEMBER"/>
    <property type="match status" value="1"/>
</dbReference>
<dbReference type="InterPro" id="IPR029060">
    <property type="entry name" value="PIN-like_dom_sf"/>
</dbReference>
<dbReference type="SMART" id="SM00484">
    <property type="entry name" value="XPGI"/>
    <property type="match status" value="1"/>
</dbReference>
<dbReference type="AlphaFoldDB" id="A0A6S7IFD1"/>
<name>A0A6S7IFD1_PARCT</name>
<proteinExistence type="inferred from homology"/>
<dbReference type="Gene3D" id="3.40.50.1010">
    <property type="entry name" value="5'-nuclease"/>
    <property type="match status" value="1"/>
</dbReference>
<comment type="function">
    <text evidence="1">5'-&gt;3' double-stranded DNA exonuclease which may also possess a cryptic 3'-&gt;5' double-stranded DNA exonuclease activity. Functions in DNA mismatch repair.</text>
</comment>
<keyword evidence="1 2" id="KW-0269">Exonuclease</keyword>
<accession>A0A6S7IFD1</accession>
<dbReference type="Proteomes" id="UP001152795">
    <property type="component" value="Unassembled WGS sequence"/>
</dbReference>
<dbReference type="InterPro" id="IPR006086">
    <property type="entry name" value="XPG-I_dom"/>
</dbReference>
<dbReference type="PRINTS" id="PR00853">
    <property type="entry name" value="XPGRADSUPER"/>
</dbReference>
<keyword evidence="1" id="KW-0267">Excision nuclease</keyword>
<dbReference type="GO" id="GO:0035312">
    <property type="term" value="F:5'-3' DNA exonuclease activity"/>
    <property type="evidence" value="ECO:0007669"/>
    <property type="project" value="UniProtKB-UniRule"/>
</dbReference>
<keyword evidence="1" id="KW-0479">Metal-binding</keyword>
<keyword evidence="3" id="KW-1185">Reference proteome</keyword>
<dbReference type="Pfam" id="PF00867">
    <property type="entry name" value="XPG_I"/>
    <property type="match status" value="1"/>
</dbReference>
<dbReference type="EC" id="3.1.-.-" evidence="1"/>
<protein>
    <recommendedName>
        <fullName evidence="1">Exonuclease 1</fullName>
        <ecNumber evidence="1">3.1.-.-</ecNumber>
    </recommendedName>
</protein>
<dbReference type="OrthoDB" id="26491at2759"/>
<feature type="non-terminal residue" evidence="2">
    <location>
        <position position="1"/>
    </location>
</feature>
<keyword evidence="1" id="KW-0234">DNA repair</keyword>
<dbReference type="InterPro" id="IPR006084">
    <property type="entry name" value="XPG/Rad2"/>
</dbReference>
<dbReference type="GO" id="GO:0017108">
    <property type="term" value="F:5'-flap endonuclease activity"/>
    <property type="evidence" value="ECO:0007669"/>
    <property type="project" value="TreeGrafter"/>
</dbReference>
<evidence type="ECO:0000313" key="2">
    <source>
        <dbReference type="EMBL" id="CAB4016217.1"/>
    </source>
</evidence>
<dbReference type="PANTHER" id="PTHR11081:SF8">
    <property type="entry name" value="EXONUCLEASE 1"/>
    <property type="match status" value="1"/>
</dbReference>
<keyword evidence="1" id="KW-0540">Nuclease</keyword>
<evidence type="ECO:0000256" key="1">
    <source>
        <dbReference type="RuleBase" id="RU910737"/>
    </source>
</evidence>
<organism evidence="2 3">
    <name type="scientific">Paramuricea clavata</name>
    <name type="common">Red gorgonian</name>
    <name type="synonym">Violescent sea-whip</name>
    <dbReference type="NCBI Taxonomy" id="317549"/>
    <lineage>
        <taxon>Eukaryota</taxon>
        <taxon>Metazoa</taxon>
        <taxon>Cnidaria</taxon>
        <taxon>Anthozoa</taxon>
        <taxon>Octocorallia</taxon>
        <taxon>Malacalcyonacea</taxon>
        <taxon>Plexauridae</taxon>
        <taxon>Paramuricea</taxon>
    </lineage>
</organism>
<keyword evidence="1" id="KW-0378">Hydrolase</keyword>
<keyword evidence="1" id="KW-0238">DNA-binding</keyword>
<dbReference type="EMBL" id="CACRXK020009023">
    <property type="protein sequence ID" value="CAB4016217.1"/>
    <property type="molecule type" value="Genomic_DNA"/>
</dbReference>
<comment type="cofactor">
    <cofactor evidence="1">
        <name>Mg(2+)</name>
        <dbReference type="ChEBI" id="CHEBI:18420"/>
    </cofactor>
    <text evidence="1">Binds 2 magnesium ions per subunit. They probably participate in the reaction catalyzed by the enzyme. May bind an additional third magnesium ion after substrate binding.</text>
</comment>
<keyword evidence="1" id="KW-0460">Magnesium</keyword>
<dbReference type="GO" id="GO:0003677">
    <property type="term" value="F:DNA binding"/>
    <property type="evidence" value="ECO:0007669"/>
    <property type="project" value="UniProtKB-UniRule"/>
</dbReference>
<dbReference type="GO" id="GO:0005634">
    <property type="term" value="C:nucleus"/>
    <property type="evidence" value="ECO:0007669"/>
    <property type="project" value="UniProtKB-SubCell"/>
</dbReference>
<sequence>MEFTTSGDTIIMAGGMIMMAFLLRKSLMFLHLHRVCEKILKQAEKPDISKSEANKLQSRAASMTFEDIVICLAHNVKYVVSPYETDAQIAHMPLNGHADFGITEDSDLLVYGCKKAMAKLKLSGDGEYFQLAEILGGLNLSQKQFQQMCIAAGCDYLTNVKDRLSEEFAIQNIFLNLLSKLADGYANDMAVGNIDTKSGEKVNGYSHLVK</sequence>
<keyword evidence="1" id="KW-0227">DNA damage</keyword>